<keyword evidence="3" id="KW-1185">Reference proteome</keyword>
<feature type="transmembrane region" description="Helical" evidence="1">
    <location>
        <begin position="65"/>
        <end position="88"/>
    </location>
</feature>
<feature type="transmembrane region" description="Helical" evidence="1">
    <location>
        <begin position="12"/>
        <end position="45"/>
    </location>
</feature>
<dbReference type="Proteomes" id="UP000030982">
    <property type="component" value="Unassembled WGS sequence"/>
</dbReference>
<keyword evidence="1" id="KW-0812">Transmembrane</keyword>
<keyword evidence="1" id="KW-1133">Transmembrane helix</keyword>
<evidence type="ECO:0000313" key="2">
    <source>
        <dbReference type="EMBL" id="KHL01031.1"/>
    </source>
</evidence>
<proteinExistence type="predicted"/>
<feature type="transmembrane region" description="Helical" evidence="1">
    <location>
        <begin position="100"/>
        <end position="118"/>
    </location>
</feature>
<comment type="caution">
    <text evidence="2">The sequence shown here is derived from an EMBL/GenBank/DDBJ whole genome shotgun (WGS) entry which is preliminary data.</text>
</comment>
<reference evidence="2 3" key="1">
    <citation type="submission" date="2014-09" db="EMBL/GenBank/DDBJ databases">
        <title>Genome sequence of Sinomonas sp. MUSC 117.</title>
        <authorList>
            <person name="Lee L.-H."/>
        </authorList>
    </citation>
    <scope>NUCLEOTIDE SEQUENCE [LARGE SCALE GENOMIC DNA]</scope>
    <source>
        <strain evidence="2 3">MUSC 117</strain>
    </source>
</reference>
<accession>A0A0B2ACS0</accession>
<gene>
    <name evidence="2" type="ORF">LK10_17885</name>
</gene>
<dbReference type="AlphaFoldDB" id="A0A0B2ACS0"/>
<sequence length="122" mass="13175">MSHERSHAARTFWTALASAGASVAIGVLEIVPTGMATLVFTQLVLVHLGLAKLDTTFRRDWEGVQGATSLALLGFVPPLVLLLVWFLIIRSLARRSPAPWLVWILGAIGVAAPSILFIQSNF</sequence>
<dbReference type="EMBL" id="JTDL01000145">
    <property type="protein sequence ID" value="KHL01031.1"/>
    <property type="molecule type" value="Genomic_DNA"/>
</dbReference>
<organism evidence="2 3">
    <name type="scientific">Sinomonas humi</name>
    <dbReference type="NCBI Taxonomy" id="1338436"/>
    <lineage>
        <taxon>Bacteria</taxon>
        <taxon>Bacillati</taxon>
        <taxon>Actinomycetota</taxon>
        <taxon>Actinomycetes</taxon>
        <taxon>Micrococcales</taxon>
        <taxon>Micrococcaceae</taxon>
        <taxon>Sinomonas</taxon>
    </lineage>
</organism>
<evidence type="ECO:0000313" key="3">
    <source>
        <dbReference type="Proteomes" id="UP000030982"/>
    </source>
</evidence>
<keyword evidence="1" id="KW-0472">Membrane</keyword>
<dbReference type="RefSeq" id="WP_043126661.1">
    <property type="nucleotide sequence ID" value="NZ_JTDL01000145.1"/>
</dbReference>
<protein>
    <submittedName>
        <fullName evidence="2">Uncharacterized protein</fullName>
    </submittedName>
</protein>
<name>A0A0B2ACS0_9MICC</name>
<evidence type="ECO:0000256" key="1">
    <source>
        <dbReference type="SAM" id="Phobius"/>
    </source>
</evidence>